<dbReference type="PANTHER" id="PTHR35280">
    <property type="entry name" value="F17L21.9"/>
    <property type="match status" value="1"/>
</dbReference>
<accession>A0AAV3QKP9</accession>
<gene>
    <name evidence="2" type="ORF">LIER_20213</name>
</gene>
<dbReference type="PANTHER" id="PTHR35280:SF1">
    <property type="entry name" value="F17L21.9"/>
    <property type="match status" value="1"/>
</dbReference>
<dbReference type="AlphaFoldDB" id="A0AAV3QKP9"/>
<reference evidence="2 3" key="1">
    <citation type="submission" date="2024-01" db="EMBL/GenBank/DDBJ databases">
        <title>The complete chloroplast genome sequence of Lithospermum erythrorhizon: insights into the phylogenetic relationship among Boraginaceae species and the maternal lineages of purple gromwells.</title>
        <authorList>
            <person name="Okada T."/>
            <person name="Watanabe K."/>
        </authorList>
    </citation>
    <scope>NUCLEOTIDE SEQUENCE [LARGE SCALE GENOMIC DNA]</scope>
</reference>
<evidence type="ECO:0000256" key="1">
    <source>
        <dbReference type="SAM" id="MobiDB-lite"/>
    </source>
</evidence>
<dbReference type="Proteomes" id="UP001454036">
    <property type="component" value="Unassembled WGS sequence"/>
</dbReference>
<feature type="compositionally biased region" description="Polar residues" evidence="1">
    <location>
        <begin position="123"/>
        <end position="135"/>
    </location>
</feature>
<evidence type="ECO:0000313" key="3">
    <source>
        <dbReference type="Proteomes" id="UP001454036"/>
    </source>
</evidence>
<protein>
    <submittedName>
        <fullName evidence="2">Uncharacterized protein</fullName>
    </submittedName>
</protein>
<dbReference type="EMBL" id="BAABME010005109">
    <property type="protein sequence ID" value="GAA0164620.1"/>
    <property type="molecule type" value="Genomic_DNA"/>
</dbReference>
<organism evidence="2 3">
    <name type="scientific">Lithospermum erythrorhizon</name>
    <name type="common">Purple gromwell</name>
    <name type="synonym">Lithospermum officinale var. erythrorhizon</name>
    <dbReference type="NCBI Taxonomy" id="34254"/>
    <lineage>
        <taxon>Eukaryota</taxon>
        <taxon>Viridiplantae</taxon>
        <taxon>Streptophyta</taxon>
        <taxon>Embryophyta</taxon>
        <taxon>Tracheophyta</taxon>
        <taxon>Spermatophyta</taxon>
        <taxon>Magnoliopsida</taxon>
        <taxon>eudicotyledons</taxon>
        <taxon>Gunneridae</taxon>
        <taxon>Pentapetalae</taxon>
        <taxon>asterids</taxon>
        <taxon>lamiids</taxon>
        <taxon>Boraginales</taxon>
        <taxon>Boraginaceae</taxon>
        <taxon>Boraginoideae</taxon>
        <taxon>Lithospermeae</taxon>
        <taxon>Lithospermum</taxon>
    </lineage>
</organism>
<name>A0AAV3QKP9_LITER</name>
<evidence type="ECO:0000313" key="2">
    <source>
        <dbReference type="EMBL" id="GAA0164620.1"/>
    </source>
</evidence>
<feature type="region of interest" description="Disordered" evidence="1">
    <location>
        <begin position="213"/>
        <end position="240"/>
    </location>
</feature>
<proteinExistence type="predicted"/>
<feature type="region of interest" description="Disordered" evidence="1">
    <location>
        <begin position="113"/>
        <end position="139"/>
    </location>
</feature>
<feature type="compositionally biased region" description="Polar residues" evidence="1">
    <location>
        <begin position="229"/>
        <end position="240"/>
    </location>
</feature>
<comment type="caution">
    <text evidence="2">The sequence shown here is derived from an EMBL/GenBank/DDBJ whole genome shotgun (WGS) entry which is preliminary data.</text>
</comment>
<keyword evidence="3" id="KW-1185">Reference proteome</keyword>
<sequence length="240" mass="27512">MKNQSLYLIGYFLIQHRKEKLSRASFLFFTLKKGSIKKMESEEQLELTQKALKHFVDEEKIRSSEEDSSPDHESSVKVDDDDHHHPHLLLPNLLSQGDDSLKHNDMVEQLDEPANSGKLHPLKSSQQNETANEVASSDDEIMTDNKEILKELREIKKQNKRTHWLLSTMIVLTLTWQLSEVSLLFKLKEGITNPFKTIGNVFTEIISKRRKALNGHGEQNGTAEEKQDSSSILPQWPQGS</sequence>
<feature type="region of interest" description="Disordered" evidence="1">
    <location>
        <begin position="58"/>
        <end position="82"/>
    </location>
</feature>